<proteinExistence type="inferred from homology"/>
<dbReference type="PIRSF" id="PIRSF000126">
    <property type="entry name" value="11-beta-HSD1"/>
    <property type="match status" value="1"/>
</dbReference>
<reference evidence="3" key="1">
    <citation type="submission" date="2020-05" db="EMBL/GenBank/DDBJ databases">
        <authorList>
            <person name="Chiriac C."/>
            <person name="Salcher M."/>
            <person name="Ghai R."/>
            <person name="Kavagutti S V."/>
        </authorList>
    </citation>
    <scope>NUCLEOTIDE SEQUENCE</scope>
</reference>
<comment type="similarity">
    <text evidence="1">Belongs to the short-chain dehydrogenases/reductases (SDR) family.</text>
</comment>
<dbReference type="PRINTS" id="PR00080">
    <property type="entry name" value="SDRFAMILY"/>
</dbReference>
<dbReference type="SUPFAM" id="SSF51735">
    <property type="entry name" value="NAD(P)-binding Rossmann-fold domains"/>
    <property type="match status" value="1"/>
</dbReference>
<dbReference type="PROSITE" id="PS00061">
    <property type="entry name" value="ADH_SHORT"/>
    <property type="match status" value="1"/>
</dbReference>
<dbReference type="InterPro" id="IPR002347">
    <property type="entry name" value="SDR_fam"/>
</dbReference>
<evidence type="ECO:0000313" key="3">
    <source>
        <dbReference type="EMBL" id="CAB4871880.1"/>
    </source>
</evidence>
<dbReference type="AlphaFoldDB" id="A0A6J7DRJ2"/>
<protein>
    <submittedName>
        <fullName evidence="3">Unannotated protein</fullName>
    </submittedName>
</protein>
<organism evidence="3">
    <name type="scientific">freshwater metagenome</name>
    <dbReference type="NCBI Taxonomy" id="449393"/>
    <lineage>
        <taxon>unclassified sequences</taxon>
        <taxon>metagenomes</taxon>
        <taxon>ecological metagenomes</taxon>
    </lineage>
</organism>
<accession>A0A6J7DRJ2</accession>
<sequence length="251" mass="25959">MAELPLAGRAAAITGASSGIGEATAIALAKAGASVALGARRVDRLEDLAGRINADGGKAVAIECDVADEASAHAFVNGAAEQLGRLDILINNAGVMLLGPVEGADTNDWRTMIEVNVLGLLYCTQAALPLLRDSGQGHIVNVSSIAGRSASAGVGVYNATKWGVTGFSEALRQEAAHSKIRVTCVEPGLVETELQGHNKNPFVIQTLDKMIKDIGDVLQPEDIADAIIHAVTAPARVSVNEVLIRPSGQTR</sequence>
<dbReference type="PRINTS" id="PR00081">
    <property type="entry name" value="GDHRDH"/>
</dbReference>
<name>A0A6J7DRJ2_9ZZZZ</name>
<keyword evidence="2" id="KW-0560">Oxidoreductase</keyword>
<dbReference type="FunFam" id="3.40.50.720:FF:000047">
    <property type="entry name" value="NADP-dependent L-serine/L-allo-threonine dehydrogenase"/>
    <property type="match status" value="1"/>
</dbReference>
<dbReference type="InterPro" id="IPR020904">
    <property type="entry name" value="Sc_DH/Rdtase_CS"/>
</dbReference>
<dbReference type="Pfam" id="PF00106">
    <property type="entry name" value="adh_short"/>
    <property type="match status" value="1"/>
</dbReference>
<gene>
    <name evidence="3" type="ORF">UFOPK3444_00776</name>
</gene>
<evidence type="ECO:0000256" key="1">
    <source>
        <dbReference type="ARBA" id="ARBA00006484"/>
    </source>
</evidence>
<dbReference type="InterPro" id="IPR036291">
    <property type="entry name" value="NAD(P)-bd_dom_sf"/>
</dbReference>
<dbReference type="Gene3D" id="3.40.50.720">
    <property type="entry name" value="NAD(P)-binding Rossmann-like Domain"/>
    <property type="match status" value="1"/>
</dbReference>
<dbReference type="GO" id="GO:0016616">
    <property type="term" value="F:oxidoreductase activity, acting on the CH-OH group of donors, NAD or NADP as acceptor"/>
    <property type="evidence" value="ECO:0007669"/>
    <property type="project" value="UniProtKB-ARBA"/>
</dbReference>
<evidence type="ECO:0000256" key="2">
    <source>
        <dbReference type="ARBA" id="ARBA00023002"/>
    </source>
</evidence>
<dbReference type="EMBL" id="CAFBLU010000010">
    <property type="protein sequence ID" value="CAB4871880.1"/>
    <property type="molecule type" value="Genomic_DNA"/>
</dbReference>
<dbReference type="PANTHER" id="PTHR43115">
    <property type="entry name" value="DEHYDROGENASE/REDUCTASE SDR FAMILY MEMBER 11"/>
    <property type="match status" value="1"/>
</dbReference>
<dbReference type="PANTHER" id="PTHR43115:SF4">
    <property type="entry name" value="DEHYDROGENASE_REDUCTASE SDR FAMILY MEMBER 11"/>
    <property type="match status" value="1"/>
</dbReference>